<keyword evidence="1" id="KW-0808">Transferase</keyword>
<reference evidence="1 2" key="1">
    <citation type="submission" date="2014-10" db="EMBL/GenBank/DDBJ databases">
        <title>Draft genome sequence of the proteorhodopsin-containing marine bacterium Dokdonia donghaensis.</title>
        <authorList>
            <person name="Gomez-Consarnau L."/>
            <person name="Gonzalez J.M."/>
            <person name="Riedel T."/>
            <person name="Jaenicke S."/>
            <person name="Wagner-Doebler I."/>
            <person name="Fuhrman J.A."/>
        </authorList>
    </citation>
    <scope>NUCLEOTIDE SEQUENCE [LARGE SCALE GENOMIC DNA]</scope>
    <source>
        <strain evidence="1 2">DSW-1</strain>
    </source>
</reference>
<dbReference type="Pfam" id="PF13578">
    <property type="entry name" value="Methyltransf_24"/>
    <property type="match status" value="1"/>
</dbReference>
<name>A0A0A2GWR8_9FLAO</name>
<dbReference type="AlphaFoldDB" id="A0A0A2GWR8"/>
<dbReference type="Gene3D" id="3.40.50.150">
    <property type="entry name" value="Vaccinia Virus protein VP39"/>
    <property type="match status" value="1"/>
</dbReference>
<dbReference type="GO" id="GO:0008168">
    <property type="term" value="F:methyltransferase activity"/>
    <property type="evidence" value="ECO:0007669"/>
    <property type="project" value="UniProtKB-KW"/>
</dbReference>
<dbReference type="InterPro" id="IPR029063">
    <property type="entry name" value="SAM-dependent_MTases_sf"/>
</dbReference>
<proteinExistence type="predicted"/>
<organism evidence="1 2">
    <name type="scientific">Dokdonia donghaensis DSW-1</name>
    <dbReference type="NCBI Taxonomy" id="1300343"/>
    <lineage>
        <taxon>Bacteria</taxon>
        <taxon>Pseudomonadati</taxon>
        <taxon>Bacteroidota</taxon>
        <taxon>Flavobacteriia</taxon>
        <taxon>Flavobacteriales</taxon>
        <taxon>Flavobacteriaceae</taxon>
        <taxon>Dokdonia</taxon>
    </lineage>
</organism>
<sequence>MANNSLHTALAYIKWLPKTFHLHGIHSPFIFKLEKEVLRGKSDPSISQQLYAYKKSLLDNQQTITVTDYGAGSRVFKSAERKIKDIATYAGATHKRILLLQRLIAYFQPQEVLELGTSLGIATAALAIKSNAQVTSIEGCPQTAQIAQQELDNAGIKNVKICVGDFTTELDNHIKKNFDFIYFDGNHARDATINYVNKLLATVSDESVWVFDDIHWSQEMTEAWEYIKALPQVTATIDAFYFGMVFFRPKQAKEDFYIKL</sequence>
<evidence type="ECO:0000313" key="2">
    <source>
        <dbReference type="Proteomes" id="UP000030140"/>
    </source>
</evidence>
<dbReference type="CDD" id="cd02440">
    <property type="entry name" value="AdoMet_MTases"/>
    <property type="match status" value="1"/>
</dbReference>
<dbReference type="SUPFAM" id="SSF53335">
    <property type="entry name" value="S-adenosyl-L-methionine-dependent methyltransferases"/>
    <property type="match status" value="1"/>
</dbReference>
<accession>A0A0A2GWR8</accession>
<keyword evidence="2" id="KW-1185">Reference proteome</keyword>
<dbReference type="PANTHER" id="PTHR43167:SF1">
    <property type="entry name" value="PUTATIVE (AFU_ORTHOLOGUE AFUA_6G01830)-RELATED"/>
    <property type="match status" value="1"/>
</dbReference>
<dbReference type="OrthoDB" id="5464618at2"/>
<keyword evidence="1" id="KW-0489">Methyltransferase</keyword>
<evidence type="ECO:0000313" key="1">
    <source>
        <dbReference type="EMBL" id="KGO07687.1"/>
    </source>
</evidence>
<comment type="caution">
    <text evidence="1">The sequence shown here is derived from an EMBL/GenBank/DDBJ whole genome shotgun (WGS) entry which is preliminary data.</text>
</comment>
<dbReference type="GO" id="GO:0032259">
    <property type="term" value="P:methylation"/>
    <property type="evidence" value="ECO:0007669"/>
    <property type="project" value="UniProtKB-KW"/>
</dbReference>
<gene>
    <name evidence="1" type="ORF">NV36_13130</name>
</gene>
<dbReference type="EMBL" id="JSAQ01000001">
    <property type="protein sequence ID" value="KGO07687.1"/>
    <property type="molecule type" value="Genomic_DNA"/>
</dbReference>
<protein>
    <submittedName>
        <fullName evidence="1">Methyltransferase</fullName>
    </submittedName>
</protein>
<dbReference type="Proteomes" id="UP000030140">
    <property type="component" value="Unassembled WGS sequence"/>
</dbReference>
<dbReference type="PANTHER" id="PTHR43167">
    <property type="entry name" value="PUTATIVE (AFU_ORTHOLOGUE AFUA_6G01830)-RELATED"/>
    <property type="match status" value="1"/>
</dbReference>